<evidence type="ECO:0000313" key="3">
    <source>
        <dbReference type="Proteomes" id="UP000248196"/>
    </source>
</evidence>
<evidence type="ECO:0000313" key="2">
    <source>
        <dbReference type="EMBL" id="PYD38135.1"/>
    </source>
</evidence>
<accession>A0A318P0J0</accession>
<name>A0A318P0J0_SERPL</name>
<feature type="compositionally biased region" description="Basic and acidic residues" evidence="1">
    <location>
        <begin position="169"/>
        <end position="178"/>
    </location>
</feature>
<reference evidence="2 3" key="1">
    <citation type="submission" date="2017-11" db="EMBL/GenBank/DDBJ databases">
        <title>Genome sequence of the oocydin A producing rhizobacterium Serratia plymuthica 4Rx5.</title>
        <authorList>
            <person name="Matilla M.A."/>
            <person name="Udaondo Z."/>
            <person name="Salmond G.P.C."/>
        </authorList>
    </citation>
    <scope>NUCLEOTIDE SEQUENCE [LARGE SCALE GENOMIC DNA]</scope>
    <source>
        <strain evidence="2 3">4Rx5</strain>
    </source>
</reference>
<protein>
    <recommendedName>
        <fullName evidence="4">OmpR/PhoB-type domain-containing protein</fullName>
    </recommendedName>
</protein>
<dbReference type="AlphaFoldDB" id="A0A318P0J0"/>
<dbReference type="Proteomes" id="UP000248196">
    <property type="component" value="Unassembled WGS sequence"/>
</dbReference>
<dbReference type="OrthoDB" id="6485260at2"/>
<proteinExistence type="predicted"/>
<evidence type="ECO:0000256" key="1">
    <source>
        <dbReference type="SAM" id="MobiDB-lite"/>
    </source>
</evidence>
<feature type="region of interest" description="Disordered" evidence="1">
    <location>
        <begin position="158"/>
        <end position="178"/>
    </location>
</feature>
<organism evidence="2 3">
    <name type="scientific">Serratia plymuthica</name>
    <dbReference type="NCBI Taxonomy" id="82996"/>
    <lineage>
        <taxon>Bacteria</taxon>
        <taxon>Pseudomonadati</taxon>
        <taxon>Pseudomonadota</taxon>
        <taxon>Gammaproteobacteria</taxon>
        <taxon>Enterobacterales</taxon>
        <taxon>Yersiniaceae</taxon>
        <taxon>Serratia</taxon>
    </lineage>
</organism>
<feature type="compositionally biased region" description="Polar residues" evidence="1">
    <location>
        <begin position="158"/>
        <end position="168"/>
    </location>
</feature>
<sequence length="178" mass="20297">MSGVLDVMKHENINEPSKMPNKSGSEGIVFGYLIAENVLFDIKKYNLININCKKIKSVSTFSGMRETMSRLLIYLLENSARENISIEDILFNVWDKYGLQSSTSRLWQVMQTLKINLSEIGVPQDFITQTTSNSYTVKTDLVRVLYCYEPRINNAASVRGTNVQSNKSHVSEHKNSHR</sequence>
<evidence type="ECO:0008006" key="4">
    <source>
        <dbReference type="Google" id="ProtNLM"/>
    </source>
</evidence>
<gene>
    <name evidence="2" type="ORF">CT690_14715</name>
</gene>
<comment type="caution">
    <text evidence="2">The sequence shown here is derived from an EMBL/GenBank/DDBJ whole genome shotgun (WGS) entry which is preliminary data.</text>
</comment>
<dbReference type="RefSeq" id="WP_051170102.1">
    <property type="nucleotide sequence ID" value="NZ_PESE01000004.1"/>
</dbReference>
<dbReference type="EMBL" id="PESE01000004">
    <property type="protein sequence ID" value="PYD38135.1"/>
    <property type="molecule type" value="Genomic_DNA"/>
</dbReference>